<keyword evidence="2" id="KW-1185">Reference proteome</keyword>
<reference evidence="1 2" key="1">
    <citation type="submission" date="2020-01" db="EMBL/GenBank/DDBJ databases">
        <title>Whole genome and functional gene identification of agarase of Vibrio HN897.</title>
        <authorList>
            <person name="Liu Y."/>
            <person name="Zhao Z."/>
        </authorList>
    </citation>
    <scope>NUCLEOTIDE SEQUENCE [LARGE SCALE GENOMIC DNA]</scope>
    <source>
        <strain evidence="1 2">HN897</strain>
    </source>
</reference>
<organism evidence="1 2">
    <name type="scientific">Vibrio astriarenae</name>
    <dbReference type="NCBI Taxonomy" id="1481923"/>
    <lineage>
        <taxon>Bacteria</taxon>
        <taxon>Pseudomonadati</taxon>
        <taxon>Pseudomonadota</taxon>
        <taxon>Gammaproteobacteria</taxon>
        <taxon>Vibrionales</taxon>
        <taxon>Vibrionaceae</taxon>
        <taxon>Vibrio</taxon>
    </lineage>
</organism>
<dbReference type="SUPFAM" id="SSF52540">
    <property type="entry name" value="P-loop containing nucleoside triphosphate hydrolases"/>
    <property type="match status" value="1"/>
</dbReference>
<protein>
    <recommendedName>
        <fullName evidence="3">Sulfotransferase domain-containing protein</fullName>
    </recommendedName>
</protein>
<proteinExistence type="predicted"/>
<dbReference type="RefSeq" id="WP_164649361.1">
    <property type="nucleotide sequence ID" value="NZ_CP047475.1"/>
</dbReference>
<dbReference type="KEGG" id="vas:GT360_13570"/>
<sequence length="330" mass="38506">MPTLYIHIGHEKTGTTAIQRFCANNREKLEEYGVLYPSIGYQDFVHSSLVNCIHDLDNNTFLEFFPEGVDTEPENVWGELVKNAASWDKDILISSEHFISRLREKGVEYIKAYLKANLPKYQVKIIAFLRRQDECYVSRLSTLSKAGAVQGVNFWESEVLNKNIYYDYYTLMKLWANAFGSNSIILREYDRESDVTKDIQSIIFKSGYDLIDVKSNRENTSWSPVATHIGFKVNSICKRMSVVERRNKINKINNLLYEHGEYKHTFNGYSLIDFVLAKRINEIYHDSNRMLESEFYNGNRIFRELNDSEYTKTVSHLSDSDIIRALFKIV</sequence>
<dbReference type="AlphaFoldDB" id="A0A7Z2YEL0"/>
<accession>A0A7Z2YEL0</accession>
<gene>
    <name evidence="1" type="ORF">GT360_13570</name>
</gene>
<evidence type="ECO:0008006" key="3">
    <source>
        <dbReference type="Google" id="ProtNLM"/>
    </source>
</evidence>
<dbReference type="EMBL" id="CP047475">
    <property type="protein sequence ID" value="QIA64456.1"/>
    <property type="molecule type" value="Genomic_DNA"/>
</dbReference>
<name>A0A7Z2YEL0_9VIBR</name>
<dbReference type="InterPro" id="IPR027417">
    <property type="entry name" value="P-loop_NTPase"/>
</dbReference>
<dbReference type="Proteomes" id="UP000464262">
    <property type="component" value="Chromosome 1"/>
</dbReference>
<evidence type="ECO:0000313" key="2">
    <source>
        <dbReference type="Proteomes" id="UP000464262"/>
    </source>
</evidence>
<evidence type="ECO:0000313" key="1">
    <source>
        <dbReference type="EMBL" id="QIA64456.1"/>
    </source>
</evidence>